<reference evidence="2 3" key="1">
    <citation type="submission" date="2017-09" db="EMBL/GenBank/DDBJ databases">
        <title>Large-scale bioinformatics analysis of Bacillus genomes uncovers conserved roles of natural products in bacterial physiology.</title>
        <authorList>
            <consortium name="Agbiome Team Llc"/>
            <person name="Bleich R.M."/>
            <person name="Grubbs K.J."/>
            <person name="Santa Maria K.C."/>
            <person name="Allen S.E."/>
            <person name="Farag S."/>
            <person name="Shank E.A."/>
            <person name="Bowers A."/>
        </authorList>
    </citation>
    <scope>NUCLEOTIDE SEQUENCE [LARGE SCALE GENOMIC DNA]</scope>
    <source>
        <strain evidence="2 3">AFS041711</strain>
    </source>
</reference>
<dbReference type="AlphaFoldDB" id="A0A9X7CGE8"/>
<dbReference type="EMBL" id="NULI01000466">
    <property type="protein sequence ID" value="PGS57869.1"/>
    <property type="molecule type" value="Genomic_DNA"/>
</dbReference>
<accession>A0A9X7CGE8</accession>
<sequence>EKLRLKMDHLGNQYTIAAEKVRNYQQQLDQAKRKYGENSNEVKRYETKLLEARSAEQQFKNQIDVT</sequence>
<evidence type="ECO:0000313" key="3">
    <source>
        <dbReference type="Proteomes" id="UP000224203"/>
    </source>
</evidence>
<comment type="caution">
    <text evidence="2">The sequence shown here is derived from an EMBL/GenBank/DDBJ whole genome shotgun (WGS) entry which is preliminary data.</text>
</comment>
<evidence type="ECO:0008006" key="4">
    <source>
        <dbReference type="Google" id="ProtNLM"/>
    </source>
</evidence>
<protein>
    <recommendedName>
        <fullName evidence="4">Phage tail tape measure protein</fullName>
    </recommendedName>
</protein>
<feature type="coiled-coil region" evidence="1">
    <location>
        <begin position="14"/>
        <end position="62"/>
    </location>
</feature>
<keyword evidence="1" id="KW-0175">Coiled coil</keyword>
<feature type="non-terminal residue" evidence="2">
    <location>
        <position position="1"/>
    </location>
</feature>
<evidence type="ECO:0000256" key="1">
    <source>
        <dbReference type="SAM" id="Coils"/>
    </source>
</evidence>
<feature type="non-terminal residue" evidence="2">
    <location>
        <position position="66"/>
    </location>
</feature>
<dbReference type="Proteomes" id="UP000224203">
    <property type="component" value="Unassembled WGS sequence"/>
</dbReference>
<gene>
    <name evidence="2" type="ORF">COC69_33575</name>
</gene>
<proteinExistence type="predicted"/>
<name>A0A9X7CGE8_BACCE</name>
<organism evidence="2 3">
    <name type="scientific">Bacillus cereus</name>
    <dbReference type="NCBI Taxonomy" id="1396"/>
    <lineage>
        <taxon>Bacteria</taxon>
        <taxon>Bacillati</taxon>
        <taxon>Bacillota</taxon>
        <taxon>Bacilli</taxon>
        <taxon>Bacillales</taxon>
        <taxon>Bacillaceae</taxon>
        <taxon>Bacillus</taxon>
        <taxon>Bacillus cereus group</taxon>
    </lineage>
</organism>
<evidence type="ECO:0000313" key="2">
    <source>
        <dbReference type="EMBL" id="PGS57869.1"/>
    </source>
</evidence>